<protein>
    <recommendedName>
        <fullName evidence="12">Transmembrane and coiled-coil domains protein 2</fullName>
    </recommendedName>
</protein>
<feature type="transmembrane region" description="Helical" evidence="9">
    <location>
        <begin position="521"/>
        <end position="544"/>
    </location>
</feature>
<feature type="coiled-coil region" evidence="7">
    <location>
        <begin position="398"/>
        <end position="474"/>
    </location>
</feature>
<evidence type="ECO:0000256" key="7">
    <source>
        <dbReference type="SAM" id="Coils"/>
    </source>
</evidence>
<reference evidence="10" key="2">
    <citation type="submission" date="2023-05" db="EMBL/GenBank/DDBJ databases">
        <authorList>
            <person name="Fouks B."/>
        </authorList>
    </citation>
    <scope>NUCLEOTIDE SEQUENCE</scope>
    <source>
        <strain evidence="10">Stay&amp;Tobe</strain>
        <tissue evidence="10">Testes</tissue>
    </source>
</reference>
<evidence type="ECO:0000313" key="10">
    <source>
        <dbReference type="EMBL" id="KAJ9584531.1"/>
    </source>
</evidence>
<dbReference type="GO" id="GO:0012505">
    <property type="term" value="C:endomembrane system"/>
    <property type="evidence" value="ECO:0007669"/>
    <property type="project" value="TreeGrafter"/>
</dbReference>
<dbReference type="AlphaFoldDB" id="A0AAD8EC23"/>
<accession>A0AAD8EC23</accession>
<gene>
    <name evidence="10" type="ORF">L9F63_021141</name>
</gene>
<sequence>MDSLQVLQAQGSSKSSSRSTSPCRPLPTSVSNSNFLAQGANTSSPHNVSARRSGDGSTGSGSSSTMSGSVKNRRKSPIPVRRERGDKDKSSSDGGTPHLPRPEPVSNQGSQEEGTIQSGGTEEEDIFLPSSSYLSNGSSEHVTGNVMVDEVDSHIAGSSDILRTRAAIEHMQSKIGRTREQIRGEQTTRDDNVNEYLKLAANADKQQLQRIKAVFEKKNQKSAQSISQLQKKLESYNKRLRDLETYGLPSSHRQPREVLRDMGQGLKNVGGNIRDGITGFSGTVMSKPREFAHLIKNKFGSADNINTLARNGDNGSVDEEKTHHGSATLPGGCSLGSAHASSSAGVIKFASEEGSECSSVTSESIPAGNTTHQSSPHHPVTLPLISSPYNLEPIFTELQERREEIDRLREELDSVKALQREVSFMNQALQEERFRSERLEEQVNDLTELHQNEVENLKQTITDMEEKVQYQSEERLRDIHEMLECCQTKISKMEHQQQQHQQYVTLEGIDNSNARALVVKLINVVLTVLQVVLLLVATAAGIVMPFLRTRLRVLTTTLLVAGIVFVLKQWPEVRDVGNHLIRHLKEALSVK</sequence>
<evidence type="ECO:0000313" key="11">
    <source>
        <dbReference type="Proteomes" id="UP001233999"/>
    </source>
</evidence>
<evidence type="ECO:0000256" key="3">
    <source>
        <dbReference type="ARBA" id="ARBA00022692"/>
    </source>
</evidence>
<keyword evidence="5 7" id="KW-0175">Coiled coil</keyword>
<dbReference type="EMBL" id="JASPKZ010007399">
    <property type="protein sequence ID" value="KAJ9584531.1"/>
    <property type="molecule type" value="Genomic_DNA"/>
</dbReference>
<comment type="caution">
    <text evidence="10">The sequence shown here is derived from an EMBL/GenBank/DDBJ whole genome shotgun (WGS) entry which is preliminary data.</text>
</comment>
<feature type="compositionally biased region" description="Basic and acidic residues" evidence="8">
    <location>
        <begin position="80"/>
        <end position="91"/>
    </location>
</feature>
<feature type="compositionally biased region" description="Low complexity" evidence="8">
    <location>
        <begin position="12"/>
        <end position="29"/>
    </location>
</feature>
<comment type="similarity">
    <text evidence="2">Belongs to the TEX28 family.</text>
</comment>
<evidence type="ECO:0000256" key="4">
    <source>
        <dbReference type="ARBA" id="ARBA00022989"/>
    </source>
</evidence>
<keyword evidence="4 9" id="KW-1133">Transmembrane helix</keyword>
<dbReference type="Proteomes" id="UP001233999">
    <property type="component" value="Unassembled WGS sequence"/>
</dbReference>
<evidence type="ECO:0008006" key="12">
    <source>
        <dbReference type="Google" id="ProtNLM"/>
    </source>
</evidence>
<feature type="region of interest" description="Disordered" evidence="8">
    <location>
        <begin position="359"/>
        <end position="384"/>
    </location>
</feature>
<keyword evidence="11" id="KW-1185">Reference proteome</keyword>
<comment type="subcellular location">
    <subcellularLocation>
        <location evidence="1">Membrane</location>
    </subcellularLocation>
</comment>
<dbReference type="GO" id="GO:0016020">
    <property type="term" value="C:membrane"/>
    <property type="evidence" value="ECO:0007669"/>
    <property type="project" value="UniProtKB-SubCell"/>
</dbReference>
<feature type="compositionally biased region" description="Polar residues" evidence="8">
    <location>
        <begin position="105"/>
        <end position="120"/>
    </location>
</feature>
<feature type="compositionally biased region" description="Low complexity" evidence="8">
    <location>
        <begin position="60"/>
        <end position="69"/>
    </location>
</feature>
<feature type="compositionally biased region" description="Polar residues" evidence="8">
    <location>
        <begin position="1"/>
        <end position="11"/>
    </location>
</feature>
<evidence type="ECO:0000256" key="1">
    <source>
        <dbReference type="ARBA" id="ARBA00004370"/>
    </source>
</evidence>
<keyword evidence="3 9" id="KW-0812">Transmembrane</keyword>
<evidence type="ECO:0000256" key="6">
    <source>
        <dbReference type="ARBA" id="ARBA00023136"/>
    </source>
</evidence>
<evidence type="ECO:0000256" key="8">
    <source>
        <dbReference type="SAM" id="MobiDB-lite"/>
    </source>
</evidence>
<dbReference type="InterPro" id="IPR019394">
    <property type="entry name" value="TEX28/TMCC"/>
</dbReference>
<reference evidence="10" key="1">
    <citation type="journal article" date="2023" name="IScience">
        <title>Live-bearing cockroach genome reveals convergent evolutionary mechanisms linked to viviparity in insects and beyond.</title>
        <authorList>
            <person name="Fouks B."/>
            <person name="Harrison M.C."/>
            <person name="Mikhailova A.A."/>
            <person name="Marchal E."/>
            <person name="English S."/>
            <person name="Carruthers M."/>
            <person name="Jennings E.C."/>
            <person name="Chiamaka E.L."/>
            <person name="Frigard R.A."/>
            <person name="Pippel M."/>
            <person name="Attardo G.M."/>
            <person name="Benoit J.B."/>
            <person name="Bornberg-Bauer E."/>
            <person name="Tobe S.S."/>
        </authorList>
    </citation>
    <scope>NUCLEOTIDE SEQUENCE</scope>
    <source>
        <strain evidence="10">Stay&amp;Tobe</strain>
    </source>
</reference>
<evidence type="ECO:0000256" key="9">
    <source>
        <dbReference type="SAM" id="Phobius"/>
    </source>
</evidence>
<feature type="compositionally biased region" description="Polar residues" evidence="8">
    <location>
        <begin position="30"/>
        <end position="47"/>
    </location>
</feature>
<dbReference type="PANTHER" id="PTHR17613:SF14">
    <property type="entry name" value="DEMENTIN, ISOFORM H"/>
    <property type="match status" value="1"/>
</dbReference>
<feature type="region of interest" description="Disordered" evidence="8">
    <location>
        <begin position="1"/>
        <end position="121"/>
    </location>
</feature>
<organism evidence="10 11">
    <name type="scientific">Diploptera punctata</name>
    <name type="common">Pacific beetle cockroach</name>
    <dbReference type="NCBI Taxonomy" id="6984"/>
    <lineage>
        <taxon>Eukaryota</taxon>
        <taxon>Metazoa</taxon>
        <taxon>Ecdysozoa</taxon>
        <taxon>Arthropoda</taxon>
        <taxon>Hexapoda</taxon>
        <taxon>Insecta</taxon>
        <taxon>Pterygota</taxon>
        <taxon>Neoptera</taxon>
        <taxon>Polyneoptera</taxon>
        <taxon>Dictyoptera</taxon>
        <taxon>Blattodea</taxon>
        <taxon>Blaberoidea</taxon>
        <taxon>Blaberidae</taxon>
        <taxon>Diplopterinae</taxon>
        <taxon>Diploptera</taxon>
    </lineage>
</organism>
<dbReference type="PANTHER" id="PTHR17613">
    <property type="entry name" value="CEREBRAL PROTEIN-11-RELATED"/>
    <property type="match status" value="1"/>
</dbReference>
<proteinExistence type="inferred from homology"/>
<evidence type="ECO:0000256" key="5">
    <source>
        <dbReference type="ARBA" id="ARBA00023054"/>
    </source>
</evidence>
<feature type="coiled-coil region" evidence="7">
    <location>
        <begin position="219"/>
        <end position="246"/>
    </location>
</feature>
<evidence type="ECO:0000256" key="2">
    <source>
        <dbReference type="ARBA" id="ARBA00008108"/>
    </source>
</evidence>
<feature type="compositionally biased region" description="Polar residues" evidence="8">
    <location>
        <begin position="359"/>
        <end position="376"/>
    </location>
</feature>
<name>A0AAD8EC23_DIPPU</name>
<keyword evidence="6 9" id="KW-0472">Membrane</keyword>
<feature type="region of interest" description="Disordered" evidence="8">
    <location>
        <begin position="310"/>
        <end position="330"/>
    </location>
</feature>
<dbReference type="Pfam" id="PF10267">
    <property type="entry name" value="Tmemb_cc2"/>
    <property type="match status" value="1"/>
</dbReference>